<dbReference type="SUPFAM" id="SSF49899">
    <property type="entry name" value="Concanavalin A-like lectins/glucanases"/>
    <property type="match status" value="1"/>
</dbReference>
<evidence type="ECO:0000313" key="5">
    <source>
        <dbReference type="WBParaSite" id="Gr19_v10_g5849.t1"/>
    </source>
</evidence>
<dbReference type="CDD" id="cd12885">
    <property type="entry name" value="SPRY_RanBP_like"/>
    <property type="match status" value="1"/>
</dbReference>
<dbReference type="WBParaSite" id="Gr19_v10_g5849.t1">
    <property type="protein sequence ID" value="Gr19_v10_g5849.t1"/>
    <property type="gene ID" value="Gr19_v10_g5849"/>
</dbReference>
<dbReference type="InterPro" id="IPR001870">
    <property type="entry name" value="B30.2/SPRY"/>
</dbReference>
<dbReference type="SMART" id="SM00449">
    <property type="entry name" value="SPRY"/>
    <property type="match status" value="1"/>
</dbReference>
<proteinExistence type="predicted"/>
<evidence type="ECO:0000259" key="3">
    <source>
        <dbReference type="PROSITE" id="PS50188"/>
    </source>
</evidence>
<dbReference type="InterPro" id="IPR003877">
    <property type="entry name" value="SPRY_dom"/>
</dbReference>
<dbReference type="PROSITE" id="PS50188">
    <property type="entry name" value="B302_SPRY"/>
    <property type="match status" value="1"/>
</dbReference>
<evidence type="ECO:0000256" key="2">
    <source>
        <dbReference type="SAM" id="MobiDB-lite"/>
    </source>
</evidence>
<feature type="domain" description="B30.2/SPRY" evidence="3">
    <location>
        <begin position="278"/>
        <end position="477"/>
    </location>
</feature>
<organism evidence="4 5">
    <name type="scientific">Globodera rostochiensis</name>
    <name type="common">Golden nematode worm</name>
    <name type="synonym">Heterodera rostochiensis</name>
    <dbReference type="NCBI Taxonomy" id="31243"/>
    <lineage>
        <taxon>Eukaryota</taxon>
        <taxon>Metazoa</taxon>
        <taxon>Ecdysozoa</taxon>
        <taxon>Nematoda</taxon>
        <taxon>Chromadorea</taxon>
        <taxon>Rhabditida</taxon>
        <taxon>Tylenchina</taxon>
        <taxon>Tylenchomorpha</taxon>
        <taxon>Tylenchoidea</taxon>
        <taxon>Heteroderidae</taxon>
        <taxon>Heteroderinae</taxon>
        <taxon>Globodera</taxon>
    </lineage>
</organism>
<feature type="compositionally biased region" description="Basic and acidic residues" evidence="2">
    <location>
        <begin position="1"/>
        <end position="18"/>
    </location>
</feature>
<evidence type="ECO:0000313" key="4">
    <source>
        <dbReference type="Proteomes" id="UP000887572"/>
    </source>
</evidence>
<protein>
    <submittedName>
        <fullName evidence="5">B30.2/SPRY domain-containing protein</fullName>
    </submittedName>
</protein>
<dbReference type="InterPro" id="IPR043136">
    <property type="entry name" value="B30.2/SPRY_sf"/>
</dbReference>
<feature type="region of interest" description="Disordered" evidence="2">
    <location>
        <begin position="1"/>
        <end position="46"/>
    </location>
</feature>
<feature type="coiled-coil region" evidence="1">
    <location>
        <begin position="133"/>
        <end position="203"/>
    </location>
</feature>
<dbReference type="Gene3D" id="2.60.120.920">
    <property type="match status" value="1"/>
</dbReference>
<evidence type="ECO:0000256" key="1">
    <source>
        <dbReference type="SAM" id="Coils"/>
    </source>
</evidence>
<dbReference type="InterPro" id="IPR044736">
    <property type="entry name" value="Gid1/RanBPM/SPLA_SPRY"/>
</dbReference>
<sequence>MEVPTFRRRDTSSTKQKYDISSTKPKTTLRRRSQKRHFVDEAKNDTSSTRHFVEEAEPVQHLGVYKVLLHPKLDDNNAGRIVGARTIVPEKVGGVRRCDEDVPMNGQQNANKAWEAMNNEIQSNNGKESMADQEQEQTKLDQFEEKIKQKSVRTNQTIDALTVKLMIFADQFSLKHQEHEKLLNDHKILMEEMKLKQQQHKKETNDKIDWLNEDQQEQCVSIDKCLLMQSDQKALLDRFNALEQEQTAYAEQQKVDQKALSAKMEEYQKEQQQNIDYLQNTVATLRESKKGIALTLQNRWDSAACHAELTLSGPKRLIVQYNGNDYGHCSVFAVEPIPKNTFGIFYYEVTILSKGKVISIGLTTKQMPLDRWVGGYEGTFAYESNGIFVGCAVEGCCQSDGFPYIEGNPPFGVCDVIGCGVNLATCQIIYTKNGRRFGTTGMFFDSALELFPSLLPNCNIFSRNCVGCDYSYSKATGCKPIVRCSCYYCCNPKYAAESCPDGCRDCVKDGEGGCPENSLSLSDFSVIVKSFL</sequence>
<dbReference type="Pfam" id="PF00622">
    <property type="entry name" value="SPRY"/>
    <property type="match status" value="1"/>
</dbReference>
<dbReference type="Proteomes" id="UP000887572">
    <property type="component" value="Unplaced"/>
</dbReference>
<name>A0A914I1W6_GLORO</name>
<keyword evidence="1" id="KW-0175">Coiled coil</keyword>
<feature type="compositionally biased region" description="Basic residues" evidence="2">
    <location>
        <begin position="27"/>
        <end position="36"/>
    </location>
</feature>
<dbReference type="AlphaFoldDB" id="A0A914I1W6"/>
<dbReference type="InterPro" id="IPR013320">
    <property type="entry name" value="ConA-like_dom_sf"/>
</dbReference>
<keyword evidence="4" id="KW-1185">Reference proteome</keyword>
<reference evidence="5" key="1">
    <citation type="submission" date="2022-11" db="UniProtKB">
        <authorList>
            <consortium name="WormBaseParasite"/>
        </authorList>
    </citation>
    <scope>IDENTIFICATION</scope>
</reference>
<accession>A0A914I1W6</accession>